<keyword evidence="4" id="KW-0812">Transmembrane</keyword>
<dbReference type="EMBL" id="AP018823">
    <property type="protein sequence ID" value="BBF86439.1"/>
    <property type="molecule type" value="Genomic_DNA"/>
</dbReference>
<gene>
    <name evidence="6" type="ORF">DLM_2838</name>
</gene>
<dbReference type="AlphaFoldDB" id="A0A3G9GIE9"/>
<dbReference type="CDD" id="cd07185">
    <property type="entry name" value="OmpA_C-like"/>
    <property type="match status" value="1"/>
</dbReference>
<dbReference type="InterPro" id="IPR050330">
    <property type="entry name" value="Bact_OuterMem_StrucFunc"/>
</dbReference>
<feature type="transmembrane region" description="Helical" evidence="4">
    <location>
        <begin position="12"/>
        <end position="35"/>
    </location>
</feature>
<keyword evidence="7" id="KW-1185">Reference proteome</keyword>
<reference evidence="7" key="3">
    <citation type="journal article" date="2017" name="Plant Physiol. Biochem.">
        <title>Differential oxidative and antioxidative response of duckweed Lemna minor toward plant growth promoting/inhibiting bacteria.</title>
        <authorList>
            <person name="Ishizawa H."/>
            <person name="Kuroda M."/>
            <person name="Morikawa M."/>
            <person name="Ike M."/>
        </authorList>
    </citation>
    <scope>NUCLEOTIDE SEQUENCE [LARGE SCALE GENOMIC DNA]</scope>
    <source>
        <strain evidence="7">H3</strain>
    </source>
</reference>
<feature type="domain" description="OmpA-like" evidence="5">
    <location>
        <begin position="391"/>
        <end position="509"/>
    </location>
</feature>
<dbReference type="PRINTS" id="PR01021">
    <property type="entry name" value="OMPADOMAIN"/>
</dbReference>
<evidence type="ECO:0000259" key="5">
    <source>
        <dbReference type="PROSITE" id="PS51123"/>
    </source>
</evidence>
<evidence type="ECO:0000313" key="7">
    <source>
        <dbReference type="Proteomes" id="UP000198290"/>
    </source>
</evidence>
<dbReference type="Gene3D" id="3.30.1330.60">
    <property type="entry name" value="OmpA-like domain"/>
    <property type="match status" value="1"/>
</dbReference>
<keyword evidence="2 3" id="KW-0472">Membrane</keyword>
<evidence type="ECO:0000256" key="1">
    <source>
        <dbReference type="ARBA" id="ARBA00004442"/>
    </source>
</evidence>
<keyword evidence="4" id="KW-1133">Transmembrane helix</keyword>
<organism evidence="6 7">
    <name type="scientific">Aquitalea magnusonii</name>
    <dbReference type="NCBI Taxonomy" id="332411"/>
    <lineage>
        <taxon>Bacteria</taxon>
        <taxon>Pseudomonadati</taxon>
        <taxon>Pseudomonadota</taxon>
        <taxon>Betaproteobacteria</taxon>
        <taxon>Neisseriales</taxon>
        <taxon>Chromobacteriaceae</taxon>
        <taxon>Aquitalea</taxon>
    </lineage>
</organism>
<dbReference type="InterPro" id="IPR036737">
    <property type="entry name" value="OmpA-like_sf"/>
</dbReference>
<reference evidence="6 7" key="2">
    <citation type="journal article" date="2017" name="Genome Announc.">
        <title>Draft genome sequence of Aquitalea magnusonii strain H3, a plant growth-promoting bacterium of duckweed Lemna minor.</title>
        <authorList>
            <person name="Ishizawa H."/>
            <person name="Kuroda M."/>
            <person name="Ike M."/>
        </authorList>
    </citation>
    <scope>NUCLEOTIDE SEQUENCE [LARGE SCALE GENOMIC DNA]</scope>
    <source>
        <strain evidence="6 7">H3</strain>
    </source>
</reference>
<dbReference type="PANTHER" id="PTHR30329:SF20">
    <property type="entry name" value="EXPORTED PROTEIN"/>
    <property type="match status" value="1"/>
</dbReference>
<dbReference type="Proteomes" id="UP000198290">
    <property type="component" value="Chromosome"/>
</dbReference>
<evidence type="ECO:0000256" key="4">
    <source>
        <dbReference type="SAM" id="Phobius"/>
    </source>
</evidence>
<proteinExistence type="predicted"/>
<evidence type="ECO:0000256" key="2">
    <source>
        <dbReference type="ARBA" id="ARBA00023136"/>
    </source>
</evidence>
<sequence length="512" mass="55084">MLSLGLLLIWRALPVSTAVAMLLSLPWLIGMLALWRRLRQQASHSATEVILLGGPAAHALQQAQGWRSTLQPAWHWLDQPQQLAAWHSSGIRARGLLLVINADVFNPTPAAVSQLADWYHAWQLAQQQHGHPLPGALLILATHPALEQALPLPVAIAPTRNYPAAQHAIAQQIQAVLAAALQAAPDKSLAALQHAVVLNTLQQHVSQQLLPALLPEQAGKQAPALHALACLSQPAGEPGPKEVPWQDAANRHSGLQAPATTPCGLPTDSTVLTMLTDCFPPIRACPPGWRQLATLISSSALFLMAFISCSAWNNQQLITQTAVRLHAFQALAATQEPARGVAAQQLQAWQRQLSTLAADGIPLKLGFALYQGQALADLSLRAVQSYHPPQPKPEVVRLDSTALFDSGQSVLKPEAKLALQAVLVWVQANPGKRVLIDGHTDNTGSRAANLRLSLMRAEAVRQWLVTASTFPITHFAVQGLADTQPLYGNDDASGRSKNRRVEITLIEPPAGR</sequence>
<dbReference type="InterPro" id="IPR006665">
    <property type="entry name" value="OmpA-like"/>
</dbReference>
<reference evidence="7" key="1">
    <citation type="journal article" date="2017" name="Biotechnol. Biofuels">
        <title>Evaluation of environmental bacterial communities as a factor affecting the growth of duckweed Lemna minor.</title>
        <authorList>
            <person name="Ishizawa H."/>
            <person name="Kuroda M."/>
            <person name="Morikawa M."/>
            <person name="Ike M."/>
        </authorList>
    </citation>
    <scope>NUCLEOTIDE SEQUENCE [LARGE SCALE GENOMIC DNA]</scope>
    <source>
        <strain evidence="7">H3</strain>
    </source>
</reference>
<protein>
    <submittedName>
        <fullName evidence="6">Outer membrane protein</fullName>
    </submittedName>
</protein>
<dbReference type="PROSITE" id="PS51123">
    <property type="entry name" value="OMPA_2"/>
    <property type="match status" value="1"/>
</dbReference>
<dbReference type="InterPro" id="IPR006664">
    <property type="entry name" value="OMP_bac"/>
</dbReference>
<dbReference type="KEGG" id="amah:DLM_2838"/>
<evidence type="ECO:0000256" key="3">
    <source>
        <dbReference type="PROSITE-ProRule" id="PRU00473"/>
    </source>
</evidence>
<comment type="subcellular location">
    <subcellularLocation>
        <location evidence="1">Cell outer membrane</location>
    </subcellularLocation>
</comment>
<dbReference type="PANTHER" id="PTHR30329">
    <property type="entry name" value="STATOR ELEMENT OF FLAGELLAR MOTOR COMPLEX"/>
    <property type="match status" value="1"/>
</dbReference>
<name>A0A3G9GIE9_9NEIS</name>
<accession>A0A3G9GIE9</accession>
<dbReference type="Pfam" id="PF00691">
    <property type="entry name" value="OmpA"/>
    <property type="match status" value="1"/>
</dbReference>
<dbReference type="SUPFAM" id="SSF103088">
    <property type="entry name" value="OmpA-like"/>
    <property type="match status" value="1"/>
</dbReference>
<dbReference type="GO" id="GO:0009279">
    <property type="term" value="C:cell outer membrane"/>
    <property type="evidence" value="ECO:0007669"/>
    <property type="project" value="UniProtKB-SubCell"/>
</dbReference>
<evidence type="ECO:0000313" key="6">
    <source>
        <dbReference type="EMBL" id="BBF86439.1"/>
    </source>
</evidence>